<dbReference type="InterPro" id="IPR058922">
    <property type="entry name" value="WHD_DRP"/>
</dbReference>
<dbReference type="PANTHER" id="PTHR23155">
    <property type="entry name" value="DISEASE RESISTANCE PROTEIN RP"/>
    <property type="match status" value="1"/>
</dbReference>
<proteinExistence type="inferred from homology"/>
<keyword evidence="2" id="KW-0677">Repeat</keyword>
<dbReference type="InterPro" id="IPR036388">
    <property type="entry name" value="WH-like_DNA-bd_sf"/>
</dbReference>
<evidence type="ECO:0000259" key="6">
    <source>
        <dbReference type="Pfam" id="PF00931"/>
    </source>
</evidence>
<feature type="domain" description="Disease resistance R13L4/SHOC-2-like LRR" evidence="9">
    <location>
        <begin position="531"/>
        <end position="804"/>
    </location>
</feature>
<name>A0A5J4ZXZ3_9ASTE</name>
<dbReference type="InterPro" id="IPR055414">
    <property type="entry name" value="LRR_R13L4/SHOC2-like"/>
</dbReference>
<evidence type="ECO:0008006" key="12">
    <source>
        <dbReference type="Google" id="ProtNLM"/>
    </source>
</evidence>
<dbReference type="PANTHER" id="PTHR23155:SF1193">
    <property type="entry name" value="DISEASE RESISTANCE PROTEIN RPP13-RELATED"/>
    <property type="match status" value="1"/>
</dbReference>
<dbReference type="Gene3D" id="1.20.5.4130">
    <property type="match status" value="1"/>
</dbReference>
<sequence length="863" mass="99157">MAEIDVVILLMRLNELLKEASLINEVKDHIRGLQTELKSMCSFLREVDEKRGDVINEAAEGIINLTRDADHVINMFICSMRRKQKGRSDSLRKHQQQLMETLCGFESNIAKIKLRVREIYSNQTKYGVITSTQFEEVDDNLIARSGRGERGPIVKEPYILRRDHVMHMLLDHLIKGELQLAIVSIVGAGKTTLARDVYSSVYIKNYFDCYAWARMPSGYKSYKEVLKALLKCMMPPNASTVMMDEDGLRRTLRNYLINKKYFIVIDDISSESWEDLKEVFPDDGNGSRILLAGIVTGQNIYHFDIPLLDKEERWELFCQRAFEDGNCPLELEQVGRSLVDLSHGRPSAILLLAGLLSKKEKTYLVWLKLEADLLRSLLAQCHSKSLKYQVLHRTIFSNSYNGSPHLKFCFLYFGVFPKDFEISTRQLFQLWIAEGFIQDNAEAIAEGYLEELVDKGMVIMVRRRSNGKIRTCRINSCLLTIIKRTAGEARFLQVGLYHGYPNSLRVDFQRNAINEDSADFINLEALSLHSRSLLCFAPGNDHLTQQLDKQIGFSFRLLRVLDLSFVVLDHLPHGIGNLIYLRYLRLNVPSLRSIPSSLCNLSNLYTLDMPSSHISCSPDDIWKMQNLRHLNFGSISISDPHPGKDCSSLACLYHLSTLSPRSCTQDVFGSLPNLQTLRIFGDLGSHHRVLSKSLIELHCLKSLRLAREADSSEQLPMVLTDFQFPPSLTHLTLWNIELKDDPMPTLEKLPNLQVLKLKHNSYWGRKLTCSSGGFPRLQVLHLKTMQWLEEWTMGMESMPSLVCLVINPCAYLRRLPEEIWHLKSLCKLELWWPRPELKSRLREIEEMDQYDILIYPSGLLELD</sequence>
<feature type="domain" description="NB-ARC" evidence="6">
    <location>
        <begin position="165"/>
        <end position="324"/>
    </location>
</feature>
<dbReference type="Pfam" id="PF23559">
    <property type="entry name" value="WHD_DRP"/>
    <property type="match status" value="1"/>
</dbReference>
<dbReference type="EMBL" id="CM018047">
    <property type="protein sequence ID" value="KAA8523695.1"/>
    <property type="molecule type" value="Genomic_DNA"/>
</dbReference>
<dbReference type="CDD" id="cd14798">
    <property type="entry name" value="RX-CC_like"/>
    <property type="match status" value="1"/>
</dbReference>
<dbReference type="InterPro" id="IPR032675">
    <property type="entry name" value="LRR_dom_sf"/>
</dbReference>
<dbReference type="InterPro" id="IPR044974">
    <property type="entry name" value="Disease_R_plants"/>
</dbReference>
<dbReference type="PRINTS" id="PR00364">
    <property type="entry name" value="DISEASERSIST"/>
</dbReference>
<evidence type="ECO:0000259" key="8">
    <source>
        <dbReference type="Pfam" id="PF23559"/>
    </source>
</evidence>
<dbReference type="Proteomes" id="UP000325577">
    <property type="component" value="Linkage Group LG4"/>
</dbReference>
<organism evidence="10 11">
    <name type="scientific">Nyssa sinensis</name>
    <dbReference type="NCBI Taxonomy" id="561372"/>
    <lineage>
        <taxon>Eukaryota</taxon>
        <taxon>Viridiplantae</taxon>
        <taxon>Streptophyta</taxon>
        <taxon>Embryophyta</taxon>
        <taxon>Tracheophyta</taxon>
        <taxon>Spermatophyta</taxon>
        <taxon>Magnoliopsida</taxon>
        <taxon>eudicotyledons</taxon>
        <taxon>Gunneridae</taxon>
        <taxon>Pentapetalae</taxon>
        <taxon>asterids</taxon>
        <taxon>Cornales</taxon>
        <taxon>Nyssaceae</taxon>
        <taxon>Nyssa</taxon>
    </lineage>
</organism>
<dbReference type="GO" id="GO:0005524">
    <property type="term" value="F:ATP binding"/>
    <property type="evidence" value="ECO:0007669"/>
    <property type="project" value="UniProtKB-KW"/>
</dbReference>
<evidence type="ECO:0000256" key="5">
    <source>
        <dbReference type="ARBA" id="ARBA00022840"/>
    </source>
</evidence>
<dbReference type="SUPFAM" id="SSF52540">
    <property type="entry name" value="P-loop containing nucleoside triphosphate hydrolases"/>
    <property type="match status" value="1"/>
</dbReference>
<dbReference type="Pfam" id="PF00931">
    <property type="entry name" value="NB-ARC"/>
    <property type="match status" value="1"/>
</dbReference>
<protein>
    <recommendedName>
        <fullName evidence="12">NB-ARC domain-containing protein</fullName>
    </recommendedName>
</protein>
<evidence type="ECO:0000313" key="10">
    <source>
        <dbReference type="EMBL" id="KAA8523695.1"/>
    </source>
</evidence>
<comment type="similarity">
    <text evidence="1">Belongs to the disease resistance NB-LRR family.</text>
</comment>
<dbReference type="GO" id="GO:0043531">
    <property type="term" value="F:ADP binding"/>
    <property type="evidence" value="ECO:0007669"/>
    <property type="project" value="InterPro"/>
</dbReference>
<accession>A0A5J4ZXZ3</accession>
<dbReference type="Gene3D" id="1.10.10.10">
    <property type="entry name" value="Winged helix-like DNA-binding domain superfamily/Winged helix DNA-binding domain"/>
    <property type="match status" value="1"/>
</dbReference>
<dbReference type="SUPFAM" id="SSF52058">
    <property type="entry name" value="L domain-like"/>
    <property type="match status" value="1"/>
</dbReference>
<evidence type="ECO:0000256" key="2">
    <source>
        <dbReference type="ARBA" id="ARBA00022737"/>
    </source>
</evidence>
<evidence type="ECO:0000256" key="3">
    <source>
        <dbReference type="ARBA" id="ARBA00022741"/>
    </source>
</evidence>
<keyword evidence="11" id="KW-1185">Reference proteome</keyword>
<dbReference type="AlphaFoldDB" id="A0A5J4ZXZ3"/>
<dbReference type="Gene3D" id="3.40.50.300">
    <property type="entry name" value="P-loop containing nucleotide triphosphate hydrolases"/>
    <property type="match status" value="1"/>
</dbReference>
<evidence type="ECO:0000259" key="9">
    <source>
        <dbReference type="Pfam" id="PF23598"/>
    </source>
</evidence>
<dbReference type="InterPro" id="IPR041118">
    <property type="entry name" value="Rx_N"/>
</dbReference>
<evidence type="ECO:0000259" key="7">
    <source>
        <dbReference type="Pfam" id="PF18052"/>
    </source>
</evidence>
<evidence type="ECO:0000256" key="4">
    <source>
        <dbReference type="ARBA" id="ARBA00022821"/>
    </source>
</evidence>
<gene>
    <name evidence="10" type="ORF">F0562_010118</name>
</gene>
<dbReference type="Pfam" id="PF23598">
    <property type="entry name" value="LRR_14"/>
    <property type="match status" value="1"/>
</dbReference>
<dbReference type="OrthoDB" id="3027644at2759"/>
<dbReference type="InterPro" id="IPR002182">
    <property type="entry name" value="NB-ARC"/>
</dbReference>
<dbReference type="InterPro" id="IPR038005">
    <property type="entry name" value="RX-like_CC"/>
</dbReference>
<dbReference type="Pfam" id="PF18052">
    <property type="entry name" value="Rx_N"/>
    <property type="match status" value="1"/>
</dbReference>
<dbReference type="GO" id="GO:0098542">
    <property type="term" value="P:defense response to other organism"/>
    <property type="evidence" value="ECO:0007669"/>
    <property type="project" value="TreeGrafter"/>
</dbReference>
<keyword evidence="3" id="KW-0547">Nucleotide-binding</keyword>
<dbReference type="InterPro" id="IPR027417">
    <property type="entry name" value="P-loop_NTPase"/>
</dbReference>
<reference evidence="10 11" key="1">
    <citation type="submission" date="2019-09" db="EMBL/GenBank/DDBJ databases">
        <title>A chromosome-level genome assembly of the Chinese tupelo Nyssa sinensis.</title>
        <authorList>
            <person name="Yang X."/>
            <person name="Kang M."/>
            <person name="Yang Y."/>
            <person name="Xiong H."/>
            <person name="Wang M."/>
            <person name="Zhang Z."/>
            <person name="Wang Z."/>
            <person name="Wu H."/>
            <person name="Ma T."/>
            <person name="Liu J."/>
            <person name="Xi Z."/>
        </authorList>
    </citation>
    <scope>NUCLEOTIDE SEQUENCE [LARGE SCALE GENOMIC DNA]</scope>
    <source>
        <strain evidence="10">J267</strain>
        <tissue evidence="10">Leaf</tissue>
    </source>
</reference>
<feature type="domain" description="Disease resistance N-terminal" evidence="7">
    <location>
        <begin position="8"/>
        <end position="89"/>
    </location>
</feature>
<keyword evidence="5" id="KW-0067">ATP-binding</keyword>
<feature type="domain" description="Disease resistance protein winged helix" evidence="8">
    <location>
        <begin position="415"/>
        <end position="478"/>
    </location>
</feature>
<evidence type="ECO:0000313" key="11">
    <source>
        <dbReference type="Proteomes" id="UP000325577"/>
    </source>
</evidence>
<keyword evidence="4" id="KW-0611">Plant defense</keyword>
<evidence type="ECO:0000256" key="1">
    <source>
        <dbReference type="ARBA" id="ARBA00008894"/>
    </source>
</evidence>
<dbReference type="Gene3D" id="3.80.10.10">
    <property type="entry name" value="Ribonuclease Inhibitor"/>
    <property type="match status" value="1"/>
</dbReference>